<sequence length="52" mass="5966">MFNMMMKNLSLILQDYLYSIIKHGDSHDDSSIKPLHAFTRPDSAVMLEPSLI</sequence>
<dbReference type="EMBL" id="FO704550">
    <property type="protein sequence ID" value="CDG16140.1"/>
    <property type="molecule type" value="Genomic_DNA"/>
</dbReference>
<accession>A0A068QQM7</accession>
<gene>
    <name evidence="1" type="ORF">XDD1_0437</name>
</gene>
<evidence type="ECO:0000313" key="2">
    <source>
        <dbReference type="Proteomes" id="UP000032721"/>
    </source>
</evidence>
<dbReference type="KEGG" id="xdo:XDD1_0437"/>
<dbReference type="AlphaFoldDB" id="A0A068QQM7"/>
<reference evidence="1 2" key="1">
    <citation type="submission" date="2013-07" db="EMBL/GenBank/DDBJ databases">
        <authorList>
            <person name="Genoscope - CEA"/>
        </authorList>
    </citation>
    <scope>NUCLEOTIDE SEQUENCE [LARGE SCALE GENOMIC DNA]</scope>
    <source>
        <strain evidence="2">FRM16 / DSM 17909</strain>
    </source>
</reference>
<evidence type="ECO:0000313" key="1">
    <source>
        <dbReference type="EMBL" id="CDG16140.1"/>
    </source>
</evidence>
<proteinExistence type="predicted"/>
<protein>
    <submittedName>
        <fullName evidence="1">Uncharacterized protein</fullName>
    </submittedName>
</protein>
<organism evidence="1 2">
    <name type="scientific">Xenorhabdus doucetiae</name>
    <dbReference type="NCBI Taxonomy" id="351671"/>
    <lineage>
        <taxon>Bacteria</taxon>
        <taxon>Pseudomonadati</taxon>
        <taxon>Pseudomonadota</taxon>
        <taxon>Gammaproteobacteria</taxon>
        <taxon>Enterobacterales</taxon>
        <taxon>Morganellaceae</taxon>
        <taxon>Xenorhabdus</taxon>
    </lineage>
</organism>
<dbReference type="Proteomes" id="UP000032721">
    <property type="component" value="Chromosome"/>
</dbReference>
<name>A0A068QQM7_9GAMM</name>
<dbReference type="HOGENOM" id="CLU_3086317_0_0_6"/>